<keyword evidence="7" id="KW-0325">Glycoprotein</keyword>
<evidence type="ECO:0000259" key="13">
    <source>
        <dbReference type="PROSITE" id="PS51829"/>
    </source>
</evidence>
<accession>A0A9X0A679</accession>
<keyword evidence="1 9" id="KW-0645">Protease</keyword>
<evidence type="ECO:0000256" key="8">
    <source>
        <dbReference type="PIRSR" id="PIRSR615500-1"/>
    </source>
</evidence>
<dbReference type="GO" id="GO:0005802">
    <property type="term" value="C:trans-Golgi network"/>
    <property type="evidence" value="ECO:0007669"/>
    <property type="project" value="TreeGrafter"/>
</dbReference>
<dbReference type="Gene3D" id="3.30.70.850">
    <property type="entry name" value="Peptidase S8, pro-domain"/>
    <property type="match status" value="1"/>
</dbReference>
<dbReference type="Proteomes" id="UP001163046">
    <property type="component" value="Unassembled WGS sequence"/>
</dbReference>
<evidence type="ECO:0000256" key="5">
    <source>
        <dbReference type="ARBA" id="ARBA00022825"/>
    </source>
</evidence>
<dbReference type="GO" id="GO:0000139">
    <property type="term" value="C:Golgi membrane"/>
    <property type="evidence" value="ECO:0007669"/>
    <property type="project" value="TreeGrafter"/>
</dbReference>
<keyword evidence="2" id="KW-0165">Cleavage on pair of basic residues</keyword>
<dbReference type="Pfam" id="PF00082">
    <property type="entry name" value="Peptidase_S8"/>
    <property type="match status" value="1"/>
</dbReference>
<dbReference type="CDD" id="cd04059">
    <property type="entry name" value="Peptidases_S8_Protein_convertases_Kexins_Furin-like"/>
    <property type="match status" value="1"/>
</dbReference>
<name>A0A9X0A679_9CNID</name>
<dbReference type="InterPro" id="IPR002884">
    <property type="entry name" value="P_dom"/>
</dbReference>
<feature type="active site" description="Charge relay system" evidence="8 9">
    <location>
        <position position="224"/>
    </location>
</feature>
<dbReference type="InterPro" id="IPR023827">
    <property type="entry name" value="Peptidase_S8_Asp-AS"/>
</dbReference>
<dbReference type="Gene3D" id="3.40.50.200">
    <property type="entry name" value="Peptidase S8/S53 domain"/>
    <property type="match status" value="1"/>
</dbReference>
<dbReference type="InterPro" id="IPR023828">
    <property type="entry name" value="Peptidase_S8_Ser-AS"/>
</dbReference>
<dbReference type="InterPro" id="IPR036852">
    <property type="entry name" value="Peptidase_S8/S53_dom_sf"/>
</dbReference>
<dbReference type="InterPro" id="IPR022398">
    <property type="entry name" value="Peptidase_S8_His-AS"/>
</dbReference>
<keyword evidence="15" id="KW-1185">Reference proteome</keyword>
<dbReference type="InterPro" id="IPR008979">
    <property type="entry name" value="Galactose-bd-like_sf"/>
</dbReference>
<feature type="domain" description="P/Homo B" evidence="13">
    <location>
        <begin position="466"/>
        <end position="613"/>
    </location>
</feature>
<dbReference type="OrthoDB" id="300641at2759"/>
<dbReference type="PROSITE" id="PS51829">
    <property type="entry name" value="P_HOMO_B"/>
    <property type="match status" value="1"/>
</dbReference>
<dbReference type="Pfam" id="PF01483">
    <property type="entry name" value="P_proprotein"/>
    <property type="match status" value="1"/>
</dbReference>
<evidence type="ECO:0000313" key="15">
    <source>
        <dbReference type="Proteomes" id="UP001163046"/>
    </source>
</evidence>
<dbReference type="InterPro" id="IPR034182">
    <property type="entry name" value="Kexin/furin"/>
</dbReference>
<proteinExistence type="inferred from homology"/>
<feature type="chain" id="PRO_5040862090" evidence="12">
    <location>
        <begin position="32"/>
        <end position="834"/>
    </location>
</feature>
<dbReference type="PROSITE" id="PS00138">
    <property type="entry name" value="SUBTILASE_SER"/>
    <property type="match status" value="1"/>
</dbReference>
<dbReference type="PANTHER" id="PTHR42884">
    <property type="entry name" value="PROPROTEIN CONVERTASE SUBTILISIN/KEXIN-RELATED"/>
    <property type="match status" value="1"/>
</dbReference>
<dbReference type="SUPFAM" id="SSF49785">
    <property type="entry name" value="Galactose-binding domain-like"/>
    <property type="match status" value="1"/>
</dbReference>
<dbReference type="GO" id="GO:0016485">
    <property type="term" value="P:protein processing"/>
    <property type="evidence" value="ECO:0007669"/>
    <property type="project" value="TreeGrafter"/>
</dbReference>
<sequence>MPIKLPEWRLFMALYRHVFVLLMCWWSQSNGLDHKRTANTSSFSSSWAIRIPMVHYLNISDLHALADRIADEAGLVNRGQIGGLIGHYLYIHNTFFNQSGIKRHELGRMQSSITKHLARHPKIEWSRQEVVRMRYRRSLQFKDQYFPSQWHLDNLRFIGHDINVTGVWENNITGHGIVVSVIDDGVEWTNPDILDNYSSEGSWDINSNDDDPMPRADEAGLNHHGTRCAGEIAAVPNTYCAVGVAYGAKVSGVRILDGPMTDSLEAMAFNTGDLMTMEKTVDGPHQLAQAALAHGVLAGRRGYGSIFVVASGNGGHFKDNCNFDGYANSIYTVTIGAVDELGDMPYYAEHCAAMLAVTYSSGQGMQRNIVTTDWRLGTGTGCTDKHTGTSAAAPLAAGMIALMLQARPCLSWRDVQHIIAITAVKHDVDDSDYYTNGAGYHHSHKYGFGLLDSWRLVNTAKAWEAAPWMTSWSTPVIHIGKQIPLSTNQLIEKYYVSKDKVTEVVTLEHVTVTVNLQHRYRGNLMVSLVSAEGTTSKLATARQHDSPWCKIEYCFFFNVGLRMVSWTGHFPLCGAGEKNHKETWQLIVIDNGFDDSRGFLKDWKLTFYGSSMSSDQINKRQKLVEKAASGKYLHSNDTPPCPPRPPLFAPQDVVSERTLKVLLLFGGFCLLVSIYYSIDVMFDSEDDDKKSLDTMSTEPQEGTPLLSNKLAEEDQIRLSHILERGAKKEVPPDDRSKESGHSSQNKHAPSPVDERRRVEEFEKRLRFAMEQSLYLQAQHLSDLDKFEMDLTQAKQESLLTHALLKSRLQEAPASKKSKTPLKGILKKSRSRSSR</sequence>
<feature type="compositionally biased region" description="Basic residues" evidence="11">
    <location>
        <begin position="815"/>
        <end position="834"/>
    </location>
</feature>
<dbReference type="InterPro" id="IPR032815">
    <property type="entry name" value="S8_pro-domain"/>
</dbReference>
<evidence type="ECO:0000256" key="12">
    <source>
        <dbReference type="SAM" id="SignalP"/>
    </source>
</evidence>
<feature type="signal peptide" evidence="12">
    <location>
        <begin position="1"/>
        <end position="31"/>
    </location>
</feature>
<feature type="region of interest" description="Disordered" evidence="11">
    <location>
        <begin position="807"/>
        <end position="834"/>
    </location>
</feature>
<dbReference type="PROSITE" id="PS00136">
    <property type="entry name" value="SUBTILASE_ASP"/>
    <property type="match status" value="1"/>
</dbReference>
<gene>
    <name evidence="14" type="primary">PCSK7</name>
    <name evidence="14" type="ORF">OS493_003795</name>
</gene>
<dbReference type="PROSITE" id="PS51892">
    <property type="entry name" value="SUBTILASE"/>
    <property type="match status" value="1"/>
</dbReference>
<evidence type="ECO:0000256" key="6">
    <source>
        <dbReference type="ARBA" id="ARBA00023145"/>
    </source>
</evidence>
<protein>
    <submittedName>
        <fullName evidence="14">Proprotein convertase subtilisin/kexin type 7</fullName>
    </submittedName>
</protein>
<dbReference type="GO" id="GO:0004252">
    <property type="term" value="F:serine-type endopeptidase activity"/>
    <property type="evidence" value="ECO:0007669"/>
    <property type="project" value="UniProtKB-UniRule"/>
</dbReference>
<dbReference type="PRINTS" id="PR00723">
    <property type="entry name" value="SUBTILISIN"/>
</dbReference>
<keyword evidence="3 12" id="KW-0732">Signal</keyword>
<dbReference type="SUPFAM" id="SSF52743">
    <property type="entry name" value="Subtilisin-like"/>
    <property type="match status" value="1"/>
</dbReference>
<feature type="active site" description="Charge relay system" evidence="8 9">
    <location>
        <position position="183"/>
    </location>
</feature>
<dbReference type="InterPro" id="IPR038466">
    <property type="entry name" value="S8_pro-domain_sf"/>
</dbReference>
<dbReference type="SUPFAM" id="SSF54897">
    <property type="entry name" value="Protease propeptides/inhibitors"/>
    <property type="match status" value="1"/>
</dbReference>
<keyword evidence="4 9" id="KW-0378">Hydrolase</keyword>
<keyword evidence="6" id="KW-0865">Zymogen</keyword>
<evidence type="ECO:0000256" key="3">
    <source>
        <dbReference type="ARBA" id="ARBA00022729"/>
    </source>
</evidence>
<feature type="compositionally biased region" description="Basic and acidic residues" evidence="11">
    <location>
        <begin position="710"/>
        <end position="740"/>
    </location>
</feature>
<dbReference type="Gene3D" id="2.60.120.260">
    <property type="entry name" value="Galactose-binding domain-like"/>
    <property type="match status" value="1"/>
</dbReference>
<evidence type="ECO:0000256" key="11">
    <source>
        <dbReference type="SAM" id="MobiDB-lite"/>
    </source>
</evidence>
<dbReference type="FunFam" id="3.40.50.200:FF:000005">
    <property type="entry name" value="Proprotein convertase subtilisin/kexin type 7"/>
    <property type="match status" value="1"/>
</dbReference>
<keyword evidence="5 9" id="KW-0720">Serine protease</keyword>
<evidence type="ECO:0000313" key="14">
    <source>
        <dbReference type="EMBL" id="KAJ7394117.1"/>
    </source>
</evidence>
<comment type="caution">
    <text evidence="14">The sequence shown here is derived from an EMBL/GenBank/DDBJ whole genome shotgun (WGS) entry which is preliminary data.</text>
</comment>
<dbReference type="AlphaFoldDB" id="A0A9X0A679"/>
<reference evidence="14" key="1">
    <citation type="submission" date="2023-01" db="EMBL/GenBank/DDBJ databases">
        <title>Genome assembly of the deep-sea coral Lophelia pertusa.</title>
        <authorList>
            <person name="Herrera S."/>
            <person name="Cordes E."/>
        </authorList>
    </citation>
    <scope>NUCLEOTIDE SEQUENCE</scope>
    <source>
        <strain evidence="14">USNM1676648</strain>
        <tissue evidence="14">Polyp</tissue>
    </source>
</reference>
<evidence type="ECO:0000256" key="10">
    <source>
        <dbReference type="RuleBase" id="RU003355"/>
    </source>
</evidence>
<dbReference type="PROSITE" id="PS00137">
    <property type="entry name" value="SUBTILASE_HIS"/>
    <property type="match status" value="1"/>
</dbReference>
<feature type="active site" description="Charge relay system" evidence="8 9">
    <location>
        <position position="390"/>
    </location>
</feature>
<dbReference type="Pfam" id="PF16470">
    <property type="entry name" value="S8_pro-domain"/>
    <property type="match status" value="1"/>
</dbReference>
<comment type="similarity">
    <text evidence="9 10">Belongs to the peptidase S8 family.</text>
</comment>
<dbReference type="InterPro" id="IPR000209">
    <property type="entry name" value="Peptidase_S8/S53_dom"/>
</dbReference>
<evidence type="ECO:0000256" key="4">
    <source>
        <dbReference type="ARBA" id="ARBA00022801"/>
    </source>
</evidence>
<feature type="region of interest" description="Disordered" evidence="11">
    <location>
        <begin position="688"/>
        <end position="757"/>
    </location>
</feature>
<dbReference type="EMBL" id="MU825397">
    <property type="protein sequence ID" value="KAJ7394117.1"/>
    <property type="molecule type" value="Genomic_DNA"/>
</dbReference>
<dbReference type="InterPro" id="IPR015500">
    <property type="entry name" value="Peptidase_S8_subtilisin-rel"/>
</dbReference>
<evidence type="ECO:0000256" key="7">
    <source>
        <dbReference type="ARBA" id="ARBA00023180"/>
    </source>
</evidence>
<dbReference type="PANTHER" id="PTHR42884:SF28">
    <property type="entry name" value="PROPROTEIN CONVERTASE SUBTILISIN_KEXIN TYPE 7"/>
    <property type="match status" value="1"/>
</dbReference>
<organism evidence="14 15">
    <name type="scientific">Desmophyllum pertusum</name>
    <dbReference type="NCBI Taxonomy" id="174260"/>
    <lineage>
        <taxon>Eukaryota</taxon>
        <taxon>Metazoa</taxon>
        <taxon>Cnidaria</taxon>
        <taxon>Anthozoa</taxon>
        <taxon>Hexacorallia</taxon>
        <taxon>Scleractinia</taxon>
        <taxon>Caryophylliina</taxon>
        <taxon>Caryophylliidae</taxon>
        <taxon>Desmophyllum</taxon>
    </lineage>
</organism>
<evidence type="ECO:0000256" key="1">
    <source>
        <dbReference type="ARBA" id="ARBA00022670"/>
    </source>
</evidence>
<evidence type="ECO:0000256" key="9">
    <source>
        <dbReference type="PROSITE-ProRule" id="PRU01240"/>
    </source>
</evidence>
<evidence type="ECO:0000256" key="2">
    <source>
        <dbReference type="ARBA" id="ARBA00022685"/>
    </source>
</evidence>